<evidence type="ECO:0000313" key="2">
    <source>
        <dbReference type="EMBL" id="GHP06725.1"/>
    </source>
</evidence>
<evidence type="ECO:0000256" key="1">
    <source>
        <dbReference type="SAM" id="MobiDB-lite"/>
    </source>
</evidence>
<reference evidence="2" key="1">
    <citation type="submission" date="2020-10" db="EMBL/GenBank/DDBJ databases">
        <title>Unveiling of a novel bifunctional photoreceptor, Dualchrome1, isolated from a cosmopolitan green alga.</title>
        <authorList>
            <person name="Suzuki S."/>
            <person name="Kawachi M."/>
        </authorList>
    </citation>
    <scope>NUCLEOTIDE SEQUENCE</scope>
    <source>
        <strain evidence="2">NIES 2893</strain>
    </source>
</reference>
<accession>A0A830HJ03</accession>
<keyword evidence="3" id="KW-1185">Reference proteome</keyword>
<dbReference type="EMBL" id="BNJQ01000014">
    <property type="protein sequence ID" value="GHP06725.1"/>
    <property type="molecule type" value="Genomic_DNA"/>
</dbReference>
<dbReference type="Proteomes" id="UP000660262">
    <property type="component" value="Unassembled WGS sequence"/>
</dbReference>
<proteinExistence type="predicted"/>
<dbReference type="AlphaFoldDB" id="A0A830HJ03"/>
<organism evidence="2 3">
    <name type="scientific">Pycnococcus provasolii</name>
    <dbReference type="NCBI Taxonomy" id="41880"/>
    <lineage>
        <taxon>Eukaryota</taxon>
        <taxon>Viridiplantae</taxon>
        <taxon>Chlorophyta</taxon>
        <taxon>Pseudoscourfieldiophyceae</taxon>
        <taxon>Pseudoscourfieldiales</taxon>
        <taxon>Pycnococcaceae</taxon>
        <taxon>Pycnococcus</taxon>
    </lineage>
</organism>
<feature type="region of interest" description="Disordered" evidence="1">
    <location>
        <begin position="1"/>
        <end position="68"/>
    </location>
</feature>
<evidence type="ECO:0000313" key="3">
    <source>
        <dbReference type="Proteomes" id="UP000660262"/>
    </source>
</evidence>
<protein>
    <submittedName>
        <fullName evidence="2">Uncharacterized protein</fullName>
    </submittedName>
</protein>
<sequence length="182" mass="20222">MAPHVRLERRLERRASPRERRAHAKADENDVIEEGPAGSPAPKRLFAPLFAPPTRRKGPPPIPLTVNHDATRGDWRVASSCPSRSRDNGVKGKLKFAHLVTILRRDEWRIADFARVVAAPPGHLRRTNTLRERAAPGQSRGGGSLLKHYFQLWGAPTLPNTIKALAELLSAKATELTALRQH</sequence>
<feature type="compositionally biased region" description="Basic and acidic residues" evidence="1">
    <location>
        <begin position="1"/>
        <end position="28"/>
    </location>
</feature>
<name>A0A830HJ03_9CHLO</name>
<comment type="caution">
    <text evidence="2">The sequence shown here is derived from an EMBL/GenBank/DDBJ whole genome shotgun (WGS) entry which is preliminary data.</text>
</comment>
<gene>
    <name evidence="2" type="ORF">PPROV_000546900</name>
</gene>